<dbReference type="Proteomes" id="UP000223445">
    <property type="component" value="Unassembled WGS sequence"/>
</dbReference>
<dbReference type="EMBL" id="NUPM01000005">
    <property type="protein sequence ID" value="PGZ04869.1"/>
    <property type="molecule type" value="Genomic_DNA"/>
</dbReference>
<evidence type="ECO:0000313" key="4">
    <source>
        <dbReference type="Proteomes" id="UP000220127"/>
    </source>
</evidence>
<dbReference type="RefSeq" id="WP_097877163.1">
    <property type="nucleotide sequence ID" value="NZ_JASVEG010000007.1"/>
</dbReference>
<accession>A0A9X6U4Y4</accession>
<evidence type="ECO:0000313" key="5">
    <source>
        <dbReference type="Proteomes" id="UP000223445"/>
    </source>
</evidence>
<protein>
    <submittedName>
        <fullName evidence="2">Uncharacterized protein</fullName>
    </submittedName>
</protein>
<organism evidence="2 4">
    <name type="scientific">Bacillus thuringiensis</name>
    <dbReference type="NCBI Taxonomy" id="1428"/>
    <lineage>
        <taxon>Bacteria</taxon>
        <taxon>Bacillati</taxon>
        <taxon>Bacillota</taxon>
        <taxon>Bacilli</taxon>
        <taxon>Bacillales</taxon>
        <taxon>Bacillaceae</taxon>
        <taxon>Bacillus</taxon>
        <taxon>Bacillus cereus group</taxon>
    </lineage>
</organism>
<evidence type="ECO:0000256" key="1">
    <source>
        <dbReference type="SAM" id="Coils"/>
    </source>
</evidence>
<comment type="caution">
    <text evidence="2">The sequence shown here is derived from an EMBL/GenBank/DDBJ whole genome shotgun (WGS) entry which is preliminary data.</text>
</comment>
<reference evidence="4 5" key="1">
    <citation type="submission" date="2017-09" db="EMBL/GenBank/DDBJ databases">
        <title>Large-scale bioinformatics analysis of Bacillus genomes uncovers conserved roles of natural products in bacterial physiology.</title>
        <authorList>
            <consortium name="Agbiome Team Llc"/>
            <person name="Bleich R.M."/>
            <person name="Grubbs K.J."/>
            <person name="Santa Maria K.C."/>
            <person name="Allen S.E."/>
            <person name="Farag S."/>
            <person name="Shank E.A."/>
            <person name="Bowers A."/>
        </authorList>
    </citation>
    <scope>NUCLEOTIDE SEQUENCE [LARGE SCALE GENOMIC DNA]</scope>
    <source>
        <strain evidence="3 5">AFS030179</strain>
        <strain evidence="2 4">AFS094940</strain>
    </source>
</reference>
<evidence type="ECO:0000313" key="2">
    <source>
        <dbReference type="EMBL" id="PED16491.1"/>
    </source>
</evidence>
<name>A0A9X6U4Y4_BACTU</name>
<proteinExistence type="predicted"/>
<sequence>MTLAELKKMKKPELVAVLVNEYGAEESEVTKLTIPKLIRAIQEAQAEMEELEREFEAESSGKKALKMEREKVITIMNGTMGKVSYTSSKTGETIAFAEYGQKTETTLGELITIKNQYPRYLNEHWFIILDDADAVKFLGLDKLYETVFTKEEQVVELFKRDLEEVREIVQTAPIGMKRVIASVADKLHKARKFNDIYKIRMLQEELDITIDVDTL</sequence>
<evidence type="ECO:0000313" key="3">
    <source>
        <dbReference type="EMBL" id="PGZ04869.1"/>
    </source>
</evidence>
<keyword evidence="1" id="KW-0175">Coiled coil</keyword>
<dbReference type="AlphaFoldDB" id="A0A9X6U4Y4"/>
<dbReference type="Proteomes" id="UP000220127">
    <property type="component" value="Unassembled WGS sequence"/>
</dbReference>
<dbReference type="EMBL" id="NVMD01000002">
    <property type="protein sequence ID" value="PED16491.1"/>
    <property type="molecule type" value="Genomic_DNA"/>
</dbReference>
<gene>
    <name evidence="3" type="ORF">COE48_04625</name>
    <name evidence="2" type="ORF">CON01_01235</name>
</gene>
<feature type="coiled-coil region" evidence="1">
    <location>
        <begin position="34"/>
        <end position="68"/>
    </location>
</feature>